<evidence type="ECO:0000256" key="6">
    <source>
        <dbReference type="ARBA" id="ARBA00023146"/>
    </source>
</evidence>
<dbReference type="PRINTS" id="PR01040">
    <property type="entry name" value="TRNASYNTHTYR"/>
</dbReference>
<comment type="similarity">
    <text evidence="9">Belongs to the class-I aminoacyl-tRNA synthetase family.</text>
</comment>
<dbReference type="EMBL" id="JAVRRG010000246">
    <property type="protein sequence ID" value="KAK5075790.1"/>
    <property type="molecule type" value="Genomic_DNA"/>
</dbReference>
<evidence type="ECO:0000256" key="9">
    <source>
        <dbReference type="RuleBase" id="RU361234"/>
    </source>
</evidence>
<dbReference type="PIRSF" id="PIRSF006588">
    <property type="entry name" value="TyrRS_arch_euk"/>
    <property type="match status" value="1"/>
</dbReference>
<evidence type="ECO:0000256" key="10">
    <source>
        <dbReference type="SAM" id="MobiDB-lite"/>
    </source>
</evidence>
<evidence type="ECO:0000256" key="8">
    <source>
        <dbReference type="ARBA" id="ARBA00048248"/>
    </source>
</evidence>
<evidence type="ECO:0000256" key="5">
    <source>
        <dbReference type="ARBA" id="ARBA00022917"/>
    </source>
</evidence>
<dbReference type="InterPro" id="IPR014729">
    <property type="entry name" value="Rossmann-like_a/b/a_fold"/>
</dbReference>
<accession>A0ABR0JWE6</accession>
<dbReference type="InterPro" id="IPR002307">
    <property type="entry name" value="Tyr-tRNA-ligase"/>
</dbReference>
<dbReference type="Proteomes" id="UP001345013">
    <property type="component" value="Unassembled WGS sequence"/>
</dbReference>
<keyword evidence="3 9" id="KW-0547">Nucleotide-binding</keyword>
<keyword evidence="5 9" id="KW-0648">Protein biosynthesis</keyword>
<protein>
    <recommendedName>
        <fullName evidence="1 9">Tyrosine--tRNA ligase</fullName>
        <ecNumber evidence="1 9">6.1.1.1</ecNumber>
    </recommendedName>
    <alternativeName>
        <fullName evidence="7 9">Tyrosyl-tRNA synthetase</fullName>
    </alternativeName>
</protein>
<proteinExistence type="inferred from homology"/>
<gene>
    <name evidence="11" type="primary">TYS1</name>
    <name evidence="11" type="ORF">LTR24_009881</name>
</gene>
<dbReference type="NCBIfam" id="NF006330">
    <property type="entry name" value="PRK08560.1"/>
    <property type="match status" value="1"/>
</dbReference>
<reference evidence="11 12" key="1">
    <citation type="submission" date="2023-08" db="EMBL/GenBank/DDBJ databases">
        <title>Black Yeasts Isolated from many extreme environments.</title>
        <authorList>
            <person name="Coleine C."/>
            <person name="Stajich J.E."/>
            <person name="Selbmann L."/>
        </authorList>
    </citation>
    <scope>NUCLEOTIDE SEQUENCE [LARGE SCALE GENOMIC DNA]</scope>
    <source>
        <strain evidence="11 12">CCFEE 5885</strain>
    </source>
</reference>
<evidence type="ECO:0000256" key="4">
    <source>
        <dbReference type="ARBA" id="ARBA00022840"/>
    </source>
</evidence>
<feature type="region of interest" description="Disordered" evidence="10">
    <location>
        <begin position="348"/>
        <end position="394"/>
    </location>
</feature>
<dbReference type="NCBIfam" id="TIGR00234">
    <property type="entry name" value="tyrS"/>
    <property type="match status" value="1"/>
</dbReference>
<dbReference type="Gene3D" id="1.10.240.10">
    <property type="entry name" value="Tyrosyl-Transfer RNA Synthetase"/>
    <property type="match status" value="1"/>
</dbReference>
<dbReference type="InterPro" id="IPR002305">
    <property type="entry name" value="aa-tRNA-synth_Ic"/>
</dbReference>
<dbReference type="SUPFAM" id="SSF52374">
    <property type="entry name" value="Nucleotidylyl transferase"/>
    <property type="match status" value="1"/>
</dbReference>
<evidence type="ECO:0000256" key="3">
    <source>
        <dbReference type="ARBA" id="ARBA00022741"/>
    </source>
</evidence>
<sequence length="410" mass="45339">MAKELTPEQKLALVKSKLQEVLHEDWLEDIIVKQQRPLSLYWGTAITGRPHCAYFVPMIKVAEFLKAGCKVKILMADLHGFLDNTKAPIEQIQKRAVHYKRVVQSLLKAVGVSLDKLEFVHGSEYQLSKEYSMDNYRLMTIVTEHDAKRAGSEVVKQIENPTLAGCIYPLMQALDEEYLRVDAHFGGVDQRKIFVLAQEALPKIGYKERIHLMNPMVPGLQAGGKMSASDPNSKIDVLETPEQVTSKIKKAFAQAQVTEGNGLIAFIEYVLLPISSLQSNDGSASMKFTLREGEPLTYSNVDDIRKAYEADTLTPQLLKAGVADALNAVLAPIQAEFQADKDWQEALESGYPSGQPEKKKKDKKPKDKGSRYPGVKANPDGTVEGPDAETVKVGENVQDAMQNLAVNGSS</sequence>
<keyword evidence="4 9" id="KW-0067">ATP-binding</keyword>
<dbReference type="EC" id="6.1.1.1" evidence="1 9"/>
<evidence type="ECO:0000256" key="2">
    <source>
        <dbReference type="ARBA" id="ARBA00022598"/>
    </source>
</evidence>
<feature type="compositionally biased region" description="Basic and acidic residues" evidence="10">
    <location>
        <begin position="356"/>
        <end position="370"/>
    </location>
</feature>
<evidence type="ECO:0000256" key="1">
    <source>
        <dbReference type="ARBA" id="ARBA00013160"/>
    </source>
</evidence>
<comment type="catalytic activity">
    <reaction evidence="8 9">
        <text>tRNA(Tyr) + L-tyrosine + ATP = L-tyrosyl-tRNA(Tyr) + AMP + diphosphate + H(+)</text>
        <dbReference type="Rhea" id="RHEA:10220"/>
        <dbReference type="Rhea" id="RHEA-COMP:9706"/>
        <dbReference type="Rhea" id="RHEA-COMP:9707"/>
        <dbReference type="ChEBI" id="CHEBI:15378"/>
        <dbReference type="ChEBI" id="CHEBI:30616"/>
        <dbReference type="ChEBI" id="CHEBI:33019"/>
        <dbReference type="ChEBI" id="CHEBI:58315"/>
        <dbReference type="ChEBI" id="CHEBI:78442"/>
        <dbReference type="ChEBI" id="CHEBI:78536"/>
        <dbReference type="ChEBI" id="CHEBI:456215"/>
        <dbReference type="EC" id="6.1.1.1"/>
    </reaction>
</comment>
<organism evidence="11 12">
    <name type="scientific">Lithohypha guttulata</name>
    <dbReference type="NCBI Taxonomy" id="1690604"/>
    <lineage>
        <taxon>Eukaryota</taxon>
        <taxon>Fungi</taxon>
        <taxon>Dikarya</taxon>
        <taxon>Ascomycota</taxon>
        <taxon>Pezizomycotina</taxon>
        <taxon>Eurotiomycetes</taxon>
        <taxon>Chaetothyriomycetidae</taxon>
        <taxon>Chaetothyriales</taxon>
        <taxon>Trichomeriaceae</taxon>
        <taxon>Lithohypha</taxon>
    </lineage>
</organism>
<keyword evidence="6 9" id="KW-0030">Aminoacyl-tRNA synthetase</keyword>
<keyword evidence="2 9" id="KW-0436">Ligase</keyword>
<dbReference type="Pfam" id="PF00579">
    <property type="entry name" value="tRNA-synt_1b"/>
    <property type="match status" value="1"/>
</dbReference>
<comment type="caution">
    <text evidence="11">The sequence shown here is derived from an EMBL/GenBank/DDBJ whole genome shotgun (WGS) entry which is preliminary data.</text>
</comment>
<dbReference type="GO" id="GO:0004831">
    <property type="term" value="F:tyrosine-tRNA ligase activity"/>
    <property type="evidence" value="ECO:0007669"/>
    <property type="project" value="UniProtKB-EC"/>
</dbReference>
<keyword evidence="12" id="KW-1185">Reference proteome</keyword>
<name>A0ABR0JWE6_9EURO</name>
<dbReference type="InterPro" id="IPR023617">
    <property type="entry name" value="Tyr-tRNA-ligase_arc/euk-type"/>
</dbReference>
<evidence type="ECO:0000313" key="12">
    <source>
        <dbReference type="Proteomes" id="UP001345013"/>
    </source>
</evidence>
<evidence type="ECO:0000256" key="7">
    <source>
        <dbReference type="ARBA" id="ARBA00033323"/>
    </source>
</evidence>
<dbReference type="PANTHER" id="PTHR46264">
    <property type="entry name" value="TYROSINE-TRNA LIGASE"/>
    <property type="match status" value="1"/>
</dbReference>
<dbReference type="Gene3D" id="3.40.50.620">
    <property type="entry name" value="HUPs"/>
    <property type="match status" value="1"/>
</dbReference>
<dbReference type="PANTHER" id="PTHR46264:SF4">
    <property type="entry name" value="TYROSINE--TRNA LIGASE, CYTOPLASMIC"/>
    <property type="match status" value="1"/>
</dbReference>
<dbReference type="InterPro" id="IPR050489">
    <property type="entry name" value="Tyr-tRNA_synthase"/>
</dbReference>
<evidence type="ECO:0000313" key="11">
    <source>
        <dbReference type="EMBL" id="KAK5075790.1"/>
    </source>
</evidence>